<sequence length="104" mass="11594">MHDRMGESLDCQNTRKDSMEELISDLENIAASSLKGLDKTECILKMVTIKNEDLEARSRNNIRIMGIAGSTSMGHPDAFIEQLFTDLIDHSSFSSVFAVECVHC</sequence>
<name>A0AAV7PFD0_PLEWA</name>
<proteinExistence type="predicted"/>
<organism evidence="2 3">
    <name type="scientific">Pleurodeles waltl</name>
    <name type="common">Iberian ribbed newt</name>
    <dbReference type="NCBI Taxonomy" id="8319"/>
    <lineage>
        <taxon>Eukaryota</taxon>
        <taxon>Metazoa</taxon>
        <taxon>Chordata</taxon>
        <taxon>Craniata</taxon>
        <taxon>Vertebrata</taxon>
        <taxon>Euteleostomi</taxon>
        <taxon>Amphibia</taxon>
        <taxon>Batrachia</taxon>
        <taxon>Caudata</taxon>
        <taxon>Salamandroidea</taxon>
        <taxon>Salamandridae</taxon>
        <taxon>Pleurodelinae</taxon>
        <taxon>Pleurodeles</taxon>
    </lineage>
</organism>
<evidence type="ECO:0000313" key="2">
    <source>
        <dbReference type="EMBL" id="KAJ1124438.1"/>
    </source>
</evidence>
<evidence type="ECO:0000313" key="3">
    <source>
        <dbReference type="Proteomes" id="UP001066276"/>
    </source>
</evidence>
<gene>
    <name evidence="2" type="ORF">NDU88_002899</name>
</gene>
<reference evidence="2" key="1">
    <citation type="journal article" date="2022" name="bioRxiv">
        <title>Sequencing and chromosome-scale assembly of the giantPleurodeles waltlgenome.</title>
        <authorList>
            <person name="Brown T."/>
            <person name="Elewa A."/>
            <person name="Iarovenko S."/>
            <person name="Subramanian E."/>
            <person name="Araus A.J."/>
            <person name="Petzold A."/>
            <person name="Susuki M."/>
            <person name="Suzuki K.-i.T."/>
            <person name="Hayashi T."/>
            <person name="Toyoda A."/>
            <person name="Oliveira C."/>
            <person name="Osipova E."/>
            <person name="Leigh N.D."/>
            <person name="Simon A."/>
            <person name="Yun M.H."/>
        </authorList>
    </citation>
    <scope>NUCLEOTIDE SEQUENCE</scope>
    <source>
        <strain evidence="2">20211129_DDA</strain>
        <tissue evidence="2">Liver</tissue>
    </source>
</reference>
<keyword evidence="1" id="KW-0175">Coiled coil</keyword>
<evidence type="ECO:0000256" key="1">
    <source>
        <dbReference type="SAM" id="Coils"/>
    </source>
</evidence>
<dbReference type="AlphaFoldDB" id="A0AAV7PFD0"/>
<accession>A0AAV7PFD0</accession>
<comment type="caution">
    <text evidence="2">The sequence shown here is derived from an EMBL/GenBank/DDBJ whole genome shotgun (WGS) entry which is preliminary data.</text>
</comment>
<dbReference type="Proteomes" id="UP001066276">
    <property type="component" value="Chromosome 7"/>
</dbReference>
<feature type="coiled-coil region" evidence="1">
    <location>
        <begin position="9"/>
        <end position="57"/>
    </location>
</feature>
<dbReference type="EMBL" id="JANPWB010000011">
    <property type="protein sequence ID" value="KAJ1124438.1"/>
    <property type="molecule type" value="Genomic_DNA"/>
</dbReference>
<keyword evidence="3" id="KW-1185">Reference proteome</keyword>
<protein>
    <submittedName>
        <fullName evidence="2">Uncharacterized protein</fullName>
    </submittedName>
</protein>